<reference evidence="3" key="1">
    <citation type="submission" date="2025-08" db="UniProtKB">
        <authorList>
            <consortium name="RefSeq"/>
        </authorList>
    </citation>
    <scope>IDENTIFICATION</scope>
    <source>
        <tissue evidence="3">Tentacle</tissue>
    </source>
</reference>
<dbReference type="OrthoDB" id="10566748at2759"/>
<dbReference type="Gene3D" id="3.80.10.10">
    <property type="entry name" value="Ribonuclease Inhibitor"/>
    <property type="match status" value="1"/>
</dbReference>
<feature type="transmembrane region" description="Helical" evidence="1">
    <location>
        <begin position="21"/>
        <end position="38"/>
    </location>
</feature>
<protein>
    <submittedName>
        <fullName evidence="3">Uncharacterized protein LOC116287225</fullName>
    </submittedName>
</protein>
<keyword evidence="1" id="KW-1133">Transmembrane helix</keyword>
<dbReference type="Proteomes" id="UP000515163">
    <property type="component" value="Unplaced"/>
</dbReference>
<dbReference type="KEGG" id="aten:116287225"/>
<gene>
    <name evidence="3" type="primary">LOC116287225</name>
</gene>
<accession>A0A6P8GZY6</accession>
<evidence type="ECO:0000313" key="3">
    <source>
        <dbReference type="RefSeq" id="XP_031549734.1"/>
    </source>
</evidence>
<keyword evidence="1" id="KW-0812">Transmembrane</keyword>
<sequence length="176" mass="19606">MLCGFCQKHKHTRWRKKKENVAKNTILYPLLACGSFLLPTTTLKDKECVICCHLDVSSTVYNKSDVAMPTDGLAQHMDKDDCALQNLNLSNCCLGNQDMEPLTDRHCFKDVLQTLDLSCNYIENDATDLLSRLVSHSQTLINLSISGNPGIDSGFLQLFLDAHRTSSSAIHQSMSL</sequence>
<evidence type="ECO:0000256" key="1">
    <source>
        <dbReference type="SAM" id="Phobius"/>
    </source>
</evidence>
<dbReference type="RefSeq" id="XP_031549734.1">
    <property type="nucleotide sequence ID" value="XM_031693874.1"/>
</dbReference>
<keyword evidence="1" id="KW-0472">Membrane</keyword>
<dbReference type="InParanoid" id="A0A6P8GZY6"/>
<dbReference type="InterPro" id="IPR032675">
    <property type="entry name" value="LRR_dom_sf"/>
</dbReference>
<evidence type="ECO:0000313" key="2">
    <source>
        <dbReference type="Proteomes" id="UP000515163"/>
    </source>
</evidence>
<keyword evidence="2" id="KW-1185">Reference proteome</keyword>
<organism evidence="2 3">
    <name type="scientific">Actinia tenebrosa</name>
    <name type="common">Australian red waratah sea anemone</name>
    <dbReference type="NCBI Taxonomy" id="6105"/>
    <lineage>
        <taxon>Eukaryota</taxon>
        <taxon>Metazoa</taxon>
        <taxon>Cnidaria</taxon>
        <taxon>Anthozoa</taxon>
        <taxon>Hexacorallia</taxon>
        <taxon>Actiniaria</taxon>
        <taxon>Actiniidae</taxon>
        <taxon>Actinia</taxon>
    </lineage>
</organism>
<name>A0A6P8GZY6_ACTTE</name>
<dbReference type="GeneID" id="116287225"/>
<dbReference type="AlphaFoldDB" id="A0A6P8GZY6"/>
<dbReference type="SUPFAM" id="SSF52047">
    <property type="entry name" value="RNI-like"/>
    <property type="match status" value="1"/>
</dbReference>
<proteinExistence type="predicted"/>